<feature type="domain" description="FAD-dependent oxidoreductase 2 FAD-binding" evidence="5">
    <location>
        <begin position="12"/>
        <end position="510"/>
    </location>
</feature>
<keyword evidence="4 6" id="KW-0560">Oxidoreductase</keyword>
<dbReference type="Gene3D" id="3.50.50.60">
    <property type="entry name" value="FAD/NAD(P)-binding domain"/>
    <property type="match status" value="1"/>
</dbReference>
<reference evidence="6 7" key="1">
    <citation type="submission" date="2021-03" db="EMBL/GenBank/DDBJ databases">
        <title>Sequencing the genomes of 1000 actinobacteria strains.</title>
        <authorList>
            <person name="Klenk H.-P."/>
        </authorList>
    </citation>
    <scope>NUCLEOTIDE SEQUENCE [LARGE SCALE GENOMIC DNA]</scope>
    <source>
        <strain evidence="6 7">DSM 45256</strain>
    </source>
</reference>
<evidence type="ECO:0000256" key="2">
    <source>
        <dbReference type="ARBA" id="ARBA00022630"/>
    </source>
</evidence>
<dbReference type="PANTHER" id="PTHR43400:SF10">
    <property type="entry name" value="3-OXOSTEROID 1-DEHYDROGENASE"/>
    <property type="match status" value="1"/>
</dbReference>
<evidence type="ECO:0000256" key="3">
    <source>
        <dbReference type="ARBA" id="ARBA00022827"/>
    </source>
</evidence>
<dbReference type="InterPro" id="IPR036188">
    <property type="entry name" value="FAD/NAD-bd_sf"/>
</dbReference>
<dbReference type="InterPro" id="IPR050315">
    <property type="entry name" value="FAD-oxidoreductase_2"/>
</dbReference>
<keyword evidence="2" id="KW-0285">Flavoprotein</keyword>
<dbReference type="PANTHER" id="PTHR43400">
    <property type="entry name" value="FUMARATE REDUCTASE"/>
    <property type="match status" value="1"/>
</dbReference>
<evidence type="ECO:0000256" key="1">
    <source>
        <dbReference type="ARBA" id="ARBA00001974"/>
    </source>
</evidence>
<dbReference type="EMBL" id="JAGINU010000001">
    <property type="protein sequence ID" value="MBP2367682.1"/>
    <property type="molecule type" value="Genomic_DNA"/>
</dbReference>
<accession>A0ABS4VUT9</accession>
<dbReference type="InterPro" id="IPR003953">
    <property type="entry name" value="FAD-dep_OxRdtase_2_FAD-bd"/>
</dbReference>
<protein>
    <submittedName>
        <fullName evidence="6">3-oxosteroid 1-dehydrogenase</fullName>
        <ecNumber evidence="6">1.3.99.4</ecNumber>
    </submittedName>
</protein>
<dbReference type="Pfam" id="PF00890">
    <property type="entry name" value="FAD_binding_2"/>
    <property type="match status" value="1"/>
</dbReference>
<name>A0ABS4VUT9_9PSEU</name>
<comment type="caution">
    <text evidence="6">The sequence shown here is derived from an EMBL/GenBank/DDBJ whole genome shotgun (WGS) entry which is preliminary data.</text>
</comment>
<dbReference type="EC" id="1.3.99.4" evidence="6"/>
<evidence type="ECO:0000259" key="5">
    <source>
        <dbReference type="Pfam" id="PF00890"/>
    </source>
</evidence>
<dbReference type="InterPro" id="IPR027477">
    <property type="entry name" value="Succ_DH/fumarate_Rdtase_cat_sf"/>
</dbReference>
<evidence type="ECO:0000256" key="4">
    <source>
        <dbReference type="ARBA" id="ARBA00023002"/>
    </source>
</evidence>
<proteinExistence type="predicted"/>
<gene>
    <name evidence="6" type="ORF">JOF36_003378</name>
</gene>
<evidence type="ECO:0000313" key="7">
    <source>
        <dbReference type="Proteomes" id="UP001519295"/>
    </source>
</evidence>
<organism evidence="6 7">
    <name type="scientific">Pseudonocardia parietis</name>
    <dbReference type="NCBI Taxonomy" id="570936"/>
    <lineage>
        <taxon>Bacteria</taxon>
        <taxon>Bacillati</taxon>
        <taxon>Actinomycetota</taxon>
        <taxon>Actinomycetes</taxon>
        <taxon>Pseudonocardiales</taxon>
        <taxon>Pseudonocardiaceae</taxon>
        <taxon>Pseudonocardia</taxon>
    </lineage>
</organism>
<comment type="cofactor">
    <cofactor evidence="1">
        <name>FAD</name>
        <dbReference type="ChEBI" id="CHEBI:57692"/>
    </cofactor>
</comment>
<dbReference type="GO" id="GO:0047571">
    <property type="term" value="F:3-oxosteroid 1-dehydrogenase activity"/>
    <property type="evidence" value="ECO:0007669"/>
    <property type="project" value="UniProtKB-EC"/>
</dbReference>
<dbReference type="SUPFAM" id="SSF56425">
    <property type="entry name" value="Succinate dehydrogenase/fumarate reductase flavoprotein, catalytic domain"/>
    <property type="match status" value="1"/>
</dbReference>
<dbReference type="Proteomes" id="UP001519295">
    <property type="component" value="Unassembled WGS sequence"/>
</dbReference>
<dbReference type="Gene3D" id="3.90.700.10">
    <property type="entry name" value="Succinate dehydrogenase/fumarate reductase flavoprotein, catalytic domain"/>
    <property type="match status" value="1"/>
</dbReference>
<evidence type="ECO:0000313" key="6">
    <source>
        <dbReference type="EMBL" id="MBP2367682.1"/>
    </source>
</evidence>
<sequence>MSGETVADDRYDVIVVGSGAGLIGAYAAASRGLRTLVVEKTGYLGGTTALSGAGIWLPGNAAEERAGVEDSPEAARPYLDAIVGDDAPAALREAFLQAGPRMIDELERNDRFRWFEWRGVPDYFEGRPGSSATGRTIFPPELRRTELGNLAALIRPPLWTERWGAPLEPVMVGGQALIGRALLAYLETGYGSVRVDTALEGLVVEDGRVVGIEAVSEGERVTLRADRGVILAAGGYERNAELRRRHQPEVGDEWTQGCEGNTGDALLAGMAIGAATDLLDESWFAPGLVVPDTRPVFYTSVWSGIWVNAAGQRYLNERLPYDRAGHEMLRAERASDVSHLPTYWIFDQRQIDNERAFATLPVAPQVPGWFDVEGFVEAGVLKRADTLDELAEQIGVPAGALGKSVEQFNGYARTGTDEQFHRGEAPWDLMTVHQAGPHTDGPNPCLGVIGEPPFYAATIVLSDLGTKGGLRTDEHARVLRPDGSVITGLYASGNTMAPATGRIYPGAGGPVASSMAFSYLAALDIAGGSR</sequence>
<dbReference type="SUPFAM" id="SSF51905">
    <property type="entry name" value="FAD/NAD(P)-binding domain"/>
    <property type="match status" value="1"/>
</dbReference>
<dbReference type="RefSeq" id="WP_210027830.1">
    <property type="nucleotide sequence ID" value="NZ_JAGINU010000001.1"/>
</dbReference>
<keyword evidence="7" id="KW-1185">Reference proteome</keyword>
<keyword evidence="3" id="KW-0274">FAD</keyword>